<dbReference type="STRING" id="1189612.A33Q_1099"/>
<name>S2DML6_INDAL</name>
<accession>S2DML6</accession>
<keyword evidence="2" id="KW-1185">Reference proteome</keyword>
<dbReference type="Gene3D" id="1.25.40.390">
    <property type="match status" value="1"/>
</dbReference>
<gene>
    <name evidence="1" type="ORF">A33Q_1099</name>
</gene>
<dbReference type="EMBL" id="ALWO02000023">
    <property type="protein sequence ID" value="EOZ98445.1"/>
    <property type="molecule type" value="Genomic_DNA"/>
</dbReference>
<dbReference type="eggNOG" id="COG0521">
    <property type="taxonomic scope" value="Bacteria"/>
</dbReference>
<dbReference type="SUPFAM" id="SSF48452">
    <property type="entry name" value="TPR-like"/>
    <property type="match status" value="1"/>
</dbReference>
<evidence type="ECO:0000313" key="1">
    <source>
        <dbReference type="EMBL" id="EOZ98445.1"/>
    </source>
</evidence>
<dbReference type="AlphaFoldDB" id="S2DML6"/>
<evidence type="ECO:0008006" key="3">
    <source>
        <dbReference type="Google" id="ProtNLM"/>
    </source>
</evidence>
<sequence>MVYELGIVQQLISPNSGVLTGANYNQDNRASTQNNWQVYYREVVKNTKDIIRRIQDDPTRQDLYHMTRILQANAFMVLTDTYGWVPYSQAGLGFSEQQIFFPEYDSPEFIYGEIIRELTEASTALGAAGSNVESGEILYGGNVDQWRRFANSLLLRAGMRLSRVDPSRASQVVQTAFAGGVILNNEDNALVRHDNNFLNPIGNTLNATEAANVYMAEPFVNYLKENNDPRLQAIAVRYVGATSGTEHTVDRQNFAPEVQIGMPMGLDNVTAVERAESLGLASFYDFTQIDRRRITKLNAPNFIVTASQTNLLLAEAVIRGWIAGDAASYYSEGIRLHMEQIGTYDEDSVIPEEEIAAYLAANPLDDSAALELINTQYWVSSLLNGPEAFANFRRSGFPALDPNPYPGREVEFINRLTYPNSEISVNEENVRQAISQQGPDNLETRVWWHTP</sequence>
<proteinExistence type="predicted"/>
<evidence type="ECO:0000313" key="2">
    <source>
        <dbReference type="Proteomes" id="UP000006073"/>
    </source>
</evidence>
<dbReference type="InterPro" id="IPR011990">
    <property type="entry name" value="TPR-like_helical_dom_sf"/>
</dbReference>
<dbReference type="InterPro" id="IPR041662">
    <property type="entry name" value="SusD-like_2"/>
</dbReference>
<protein>
    <recommendedName>
        <fullName evidence="3">SusD/RagB family nutrient-binding outer membrane lipoprotein</fullName>
    </recommendedName>
</protein>
<reference evidence="1 2" key="1">
    <citation type="journal article" date="2013" name="Genome Announc.">
        <title>Draft Genome Sequence of Indibacter alkaliphilus Strain LW1T, Isolated from Lonar Lake, a Haloalkaline Lake in the Buldana District of Maharashtra, India.</title>
        <authorList>
            <person name="Singh A."/>
            <person name="Kumar Jangir P."/>
            <person name="Sharma R."/>
            <person name="Singh A."/>
            <person name="Kumar Pinnaka A."/>
            <person name="Shivaji S."/>
        </authorList>
    </citation>
    <scope>NUCLEOTIDE SEQUENCE [LARGE SCALE GENOMIC DNA]</scope>
    <source>
        <strain evidence="2">CCUG 57479 / KCTC 22604 / LW1</strain>
    </source>
</reference>
<dbReference type="Pfam" id="PF12771">
    <property type="entry name" value="SusD-like_2"/>
    <property type="match status" value="1"/>
</dbReference>
<organism evidence="1 2">
    <name type="scientific">Indibacter alkaliphilus (strain CCUG 57479 / KCTC 22604 / LW1)</name>
    <dbReference type="NCBI Taxonomy" id="1189612"/>
    <lineage>
        <taxon>Bacteria</taxon>
        <taxon>Pseudomonadati</taxon>
        <taxon>Bacteroidota</taxon>
        <taxon>Cytophagia</taxon>
        <taxon>Cytophagales</taxon>
        <taxon>Cyclobacteriaceae</taxon>
    </lineage>
</organism>
<dbReference type="Proteomes" id="UP000006073">
    <property type="component" value="Unassembled WGS sequence"/>
</dbReference>
<comment type="caution">
    <text evidence="1">The sequence shown here is derived from an EMBL/GenBank/DDBJ whole genome shotgun (WGS) entry which is preliminary data.</text>
</comment>